<accession>A0ABQ8TZB6</accession>
<protein>
    <submittedName>
        <fullName evidence="1">Uncharacterized protein</fullName>
    </submittedName>
</protein>
<keyword evidence="2" id="KW-1185">Reference proteome</keyword>
<organism evidence="1 2">
    <name type="scientific">Periplaneta americana</name>
    <name type="common">American cockroach</name>
    <name type="synonym">Blatta americana</name>
    <dbReference type="NCBI Taxonomy" id="6978"/>
    <lineage>
        <taxon>Eukaryota</taxon>
        <taxon>Metazoa</taxon>
        <taxon>Ecdysozoa</taxon>
        <taxon>Arthropoda</taxon>
        <taxon>Hexapoda</taxon>
        <taxon>Insecta</taxon>
        <taxon>Pterygota</taxon>
        <taxon>Neoptera</taxon>
        <taxon>Polyneoptera</taxon>
        <taxon>Dictyoptera</taxon>
        <taxon>Blattodea</taxon>
        <taxon>Blattoidea</taxon>
        <taxon>Blattidae</taxon>
        <taxon>Blattinae</taxon>
        <taxon>Periplaneta</taxon>
    </lineage>
</organism>
<dbReference type="Proteomes" id="UP001148838">
    <property type="component" value="Unassembled WGS sequence"/>
</dbReference>
<gene>
    <name evidence="1" type="ORF">ANN_03568</name>
</gene>
<sequence length="411" mass="47508">MKLAYNGRRRDMILTEDILTVNSEAKGTLSVVFGVVLCDMYSNQELAEVHFLYDKADGNAALARQNHKFKSHSKCALNAGLWRSVNPLKVILRRFINILGYLASECDEDDNAGEMSPGSSTESYPAFAHIGLRENPGKNLNQSQSCHGMKEKFHNLERDSNLRLPDRYFKNANIHVGNFDPFNVCKSAVTKTRAAVITCDRQPMKTTKKFSFSFFTKPPLTACRDRVLERHDTAIACLQYVNETHSNVQETPRTRLNVCDYTMKFQLHTEPRPQIVSSTELLSIVRSRNMFAFSSDERAFNIESYFRTVFEVPPESISKRRKIESQKIDAKESESPSFTTIQKNRRKVTNFVRDRAYKLVFRTEPIRGFLQKFSRYKNGLSDRRRRFSFDNLREYIVFYRNAGICINDDED</sequence>
<name>A0ABQ8TZB6_PERAM</name>
<proteinExistence type="predicted"/>
<evidence type="ECO:0000313" key="1">
    <source>
        <dbReference type="EMBL" id="KAJ4452052.1"/>
    </source>
</evidence>
<comment type="caution">
    <text evidence="1">The sequence shown here is derived from an EMBL/GenBank/DDBJ whole genome shotgun (WGS) entry which is preliminary data.</text>
</comment>
<evidence type="ECO:0000313" key="2">
    <source>
        <dbReference type="Proteomes" id="UP001148838"/>
    </source>
</evidence>
<dbReference type="EMBL" id="JAJSOF020000001">
    <property type="protein sequence ID" value="KAJ4452052.1"/>
    <property type="molecule type" value="Genomic_DNA"/>
</dbReference>
<reference evidence="1 2" key="1">
    <citation type="journal article" date="2022" name="Allergy">
        <title>Genome assembly and annotation of Periplaneta americana reveal a comprehensive cockroach allergen profile.</title>
        <authorList>
            <person name="Wang L."/>
            <person name="Xiong Q."/>
            <person name="Saelim N."/>
            <person name="Wang L."/>
            <person name="Nong W."/>
            <person name="Wan A.T."/>
            <person name="Shi M."/>
            <person name="Liu X."/>
            <person name="Cao Q."/>
            <person name="Hui J.H.L."/>
            <person name="Sookrung N."/>
            <person name="Leung T.F."/>
            <person name="Tungtrongchitr A."/>
            <person name="Tsui S.K.W."/>
        </authorList>
    </citation>
    <scope>NUCLEOTIDE SEQUENCE [LARGE SCALE GENOMIC DNA]</scope>
    <source>
        <strain evidence="1">PWHHKU_190912</strain>
    </source>
</reference>